<keyword evidence="2" id="KW-1185">Reference proteome</keyword>
<sequence>MSFSLKVSSGSFTLLSNFLSREASSGSVHKSVGFQSTTSCTQFSSAQIGGAPNVGFACMAYDSKLIALPSSTSDSLYTYMAQLVNRRGDTTIHSFGQHVLHLVTAPYSIFWKPTLSAEVTKAKHKQGNESRIFWWREAISAPDSLLLSLIHPPHHSPKSELGIATCYTMVCVRRGSLGNLEFGERIGISGIEGGRMNRDEHPKLQWNALRLGVGYLHCHSP</sequence>
<comment type="caution">
    <text evidence="1">The sequence shown here is derived from an EMBL/GenBank/DDBJ whole genome shotgun (WGS) entry which is preliminary data.</text>
</comment>
<proteinExistence type="predicted"/>
<protein>
    <submittedName>
        <fullName evidence="1">Uncharacterized protein</fullName>
    </submittedName>
</protein>
<gene>
    <name evidence="1" type="ORF">VNO77_08803</name>
</gene>
<name>A0AAN9M9G5_CANGL</name>
<dbReference type="AlphaFoldDB" id="A0AAN9M9G5"/>
<dbReference type="EMBL" id="JAYMYQ010000002">
    <property type="protein sequence ID" value="KAK7350322.1"/>
    <property type="molecule type" value="Genomic_DNA"/>
</dbReference>
<accession>A0AAN9M9G5</accession>
<evidence type="ECO:0000313" key="2">
    <source>
        <dbReference type="Proteomes" id="UP001367508"/>
    </source>
</evidence>
<dbReference type="Proteomes" id="UP001367508">
    <property type="component" value="Unassembled WGS sequence"/>
</dbReference>
<organism evidence="1 2">
    <name type="scientific">Canavalia gladiata</name>
    <name type="common">Sword bean</name>
    <name type="synonym">Dolichos gladiatus</name>
    <dbReference type="NCBI Taxonomy" id="3824"/>
    <lineage>
        <taxon>Eukaryota</taxon>
        <taxon>Viridiplantae</taxon>
        <taxon>Streptophyta</taxon>
        <taxon>Embryophyta</taxon>
        <taxon>Tracheophyta</taxon>
        <taxon>Spermatophyta</taxon>
        <taxon>Magnoliopsida</taxon>
        <taxon>eudicotyledons</taxon>
        <taxon>Gunneridae</taxon>
        <taxon>Pentapetalae</taxon>
        <taxon>rosids</taxon>
        <taxon>fabids</taxon>
        <taxon>Fabales</taxon>
        <taxon>Fabaceae</taxon>
        <taxon>Papilionoideae</taxon>
        <taxon>50 kb inversion clade</taxon>
        <taxon>NPAAA clade</taxon>
        <taxon>indigoferoid/millettioid clade</taxon>
        <taxon>Phaseoleae</taxon>
        <taxon>Canavalia</taxon>
    </lineage>
</organism>
<evidence type="ECO:0000313" key="1">
    <source>
        <dbReference type="EMBL" id="KAK7350322.1"/>
    </source>
</evidence>
<reference evidence="1 2" key="1">
    <citation type="submission" date="2024-01" db="EMBL/GenBank/DDBJ databases">
        <title>The genomes of 5 underutilized Papilionoideae crops provide insights into root nodulation and disease resistanc.</title>
        <authorList>
            <person name="Jiang F."/>
        </authorList>
    </citation>
    <scope>NUCLEOTIDE SEQUENCE [LARGE SCALE GENOMIC DNA]</scope>
    <source>
        <strain evidence="1">LVBAO_FW01</strain>
        <tissue evidence="1">Leaves</tissue>
    </source>
</reference>